<evidence type="ECO:0000313" key="3">
    <source>
        <dbReference type="Proteomes" id="UP001219525"/>
    </source>
</evidence>
<gene>
    <name evidence="2" type="ORF">GGX14DRAFT_559485</name>
</gene>
<feature type="region of interest" description="Disordered" evidence="1">
    <location>
        <begin position="795"/>
        <end position="814"/>
    </location>
</feature>
<proteinExistence type="predicted"/>
<dbReference type="EMBL" id="JARJCW010000009">
    <property type="protein sequence ID" value="KAJ7220694.1"/>
    <property type="molecule type" value="Genomic_DNA"/>
</dbReference>
<comment type="caution">
    <text evidence="2">The sequence shown here is derived from an EMBL/GenBank/DDBJ whole genome shotgun (WGS) entry which is preliminary data.</text>
</comment>
<evidence type="ECO:0000256" key="1">
    <source>
        <dbReference type="SAM" id="MobiDB-lite"/>
    </source>
</evidence>
<keyword evidence="3" id="KW-1185">Reference proteome</keyword>
<protein>
    <submittedName>
        <fullName evidence="2">Uncharacterized protein</fullName>
    </submittedName>
</protein>
<dbReference type="AlphaFoldDB" id="A0AAD6YGT8"/>
<feature type="compositionally biased region" description="Polar residues" evidence="1">
    <location>
        <begin position="7"/>
        <end position="21"/>
    </location>
</feature>
<organism evidence="2 3">
    <name type="scientific">Mycena pura</name>
    <dbReference type="NCBI Taxonomy" id="153505"/>
    <lineage>
        <taxon>Eukaryota</taxon>
        <taxon>Fungi</taxon>
        <taxon>Dikarya</taxon>
        <taxon>Basidiomycota</taxon>
        <taxon>Agaricomycotina</taxon>
        <taxon>Agaricomycetes</taxon>
        <taxon>Agaricomycetidae</taxon>
        <taxon>Agaricales</taxon>
        <taxon>Marasmiineae</taxon>
        <taxon>Mycenaceae</taxon>
        <taxon>Mycena</taxon>
    </lineage>
</organism>
<feature type="compositionally biased region" description="Polar residues" evidence="1">
    <location>
        <begin position="28"/>
        <end position="46"/>
    </location>
</feature>
<feature type="region of interest" description="Disordered" evidence="1">
    <location>
        <begin position="150"/>
        <end position="220"/>
    </location>
</feature>
<name>A0AAD6YGT8_9AGAR</name>
<sequence>MAPPMQQPKSRSQDHLLSSTPLRKVPSTEAQKNPYPSQWSPPQGASQPAEPREPWWRRYERESHRCKPATLVACSPSRESLKNSQTSQATVLKERPRPGDALWHKERLGILQRQHARAVAMFPTWNRSSVGSSGSHCPAAMPGPVLQTRRSDTWGAEPSLPHDTYLLATRSPGESPSSRLTSRPYVPPYLRARRDNSGRERGNVSSNGSKPTTLAAPSEVPAICPSPQLLTSTTKNALSLGRHDNSWKEQYNIVFRSSKPATSVTLRRTRARSGSPAKAVAGKREGSWVRSDLHSLQDSSLLLPVPPWPPPSHSSSPWPIPPEPPPFDYQYPLFRGAATLRQPCNLGACREQPRSHGVGSALRGCTSLHGPGPHIQIRLVNPPPRCSVAPVLCPRASLTRVAHVQGDIATSAPPGSVALSLWYPDEPSCTLTCPCHWRAKSRVHASYPESCAAALEQPRKLADREVVEHPFELHAIAQLGSQSYCSRASVRAPGGCMRPPSIHMTIHLWPCPSRYYLPDMCCSFLSCMYAQTLWVAFPTRAKVSDSRSDSVDNQRTSEGLPSFHVRACSLVNRPSTRALQCVTSFSVNSGAIERLSGLHFALRPVPLLVPLRPNSVCAQITEILGLPRRCVHALSQSLNCRGMSESRSLHQLIREEPQSEERLSGQHLVLLVTEPSNSKMKSSSFNFTNMYSAQDCAEDNEIEEPALSLSTPHPCMHRAARGCCVAKRRLPQRRCAEVKPRQCSHHTTDRCTGQRAHDAEQHLNARTIRGAPLHAGRVQPRCKLGARHELTSYNKPAASAVAAQPEENVRNKRV</sequence>
<accession>A0AAD6YGT8</accession>
<feature type="compositionally biased region" description="Basic and acidic residues" evidence="1">
    <location>
        <begin position="192"/>
        <end position="202"/>
    </location>
</feature>
<reference evidence="2" key="1">
    <citation type="submission" date="2023-03" db="EMBL/GenBank/DDBJ databases">
        <title>Massive genome expansion in bonnet fungi (Mycena s.s.) driven by repeated elements and novel gene families across ecological guilds.</title>
        <authorList>
            <consortium name="Lawrence Berkeley National Laboratory"/>
            <person name="Harder C.B."/>
            <person name="Miyauchi S."/>
            <person name="Viragh M."/>
            <person name="Kuo A."/>
            <person name="Thoen E."/>
            <person name="Andreopoulos B."/>
            <person name="Lu D."/>
            <person name="Skrede I."/>
            <person name="Drula E."/>
            <person name="Henrissat B."/>
            <person name="Morin E."/>
            <person name="Kohler A."/>
            <person name="Barry K."/>
            <person name="LaButti K."/>
            <person name="Morin E."/>
            <person name="Salamov A."/>
            <person name="Lipzen A."/>
            <person name="Mereny Z."/>
            <person name="Hegedus B."/>
            <person name="Baldrian P."/>
            <person name="Stursova M."/>
            <person name="Weitz H."/>
            <person name="Taylor A."/>
            <person name="Grigoriev I.V."/>
            <person name="Nagy L.G."/>
            <person name="Martin F."/>
            <person name="Kauserud H."/>
        </authorList>
    </citation>
    <scope>NUCLEOTIDE SEQUENCE</scope>
    <source>
        <strain evidence="2">9144</strain>
    </source>
</reference>
<dbReference type="Proteomes" id="UP001219525">
    <property type="component" value="Unassembled WGS sequence"/>
</dbReference>
<feature type="compositionally biased region" description="Polar residues" evidence="1">
    <location>
        <begin position="203"/>
        <end position="212"/>
    </location>
</feature>
<feature type="compositionally biased region" description="Polar residues" evidence="1">
    <location>
        <begin position="172"/>
        <end position="181"/>
    </location>
</feature>
<feature type="region of interest" description="Disordered" evidence="1">
    <location>
        <begin position="1"/>
        <end position="56"/>
    </location>
</feature>
<evidence type="ECO:0000313" key="2">
    <source>
        <dbReference type="EMBL" id="KAJ7220694.1"/>
    </source>
</evidence>